<accession>A0AAN7Z8Y2</accession>
<gene>
    <name evidence="2" type="ORF">RRF57_009396</name>
</gene>
<feature type="compositionally biased region" description="Basic and acidic residues" evidence="1">
    <location>
        <begin position="13"/>
        <end position="24"/>
    </location>
</feature>
<name>A0AAN7Z8Y2_9PEZI</name>
<evidence type="ECO:0000313" key="2">
    <source>
        <dbReference type="EMBL" id="KAK5633682.1"/>
    </source>
</evidence>
<protein>
    <submittedName>
        <fullName evidence="2">Uncharacterized protein</fullName>
    </submittedName>
</protein>
<dbReference type="AlphaFoldDB" id="A0AAN7Z8Y2"/>
<keyword evidence="3" id="KW-1185">Reference proteome</keyword>
<evidence type="ECO:0000313" key="3">
    <source>
        <dbReference type="Proteomes" id="UP001305414"/>
    </source>
</evidence>
<dbReference type="Proteomes" id="UP001305414">
    <property type="component" value="Unassembled WGS sequence"/>
</dbReference>
<dbReference type="Gene3D" id="3.40.630.30">
    <property type="match status" value="1"/>
</dbReference>
<reference evidence="2 3" key="1">
    <citation type="submission" date="2023-10" db="EMBL/GenBank/DDBJ databases">
        <title>Draft genome sequence of Xylaria bambusicola isolate GMP-LS, the root and basal stem rot pathogen of sugarcane in Indonesia.</title>
        <authorList>
            <person name="Selvaraj P."/>
            <person name="Muralishankar V."/>
            <person name="Muruganantham S."/>
            <person name="Sp S."/>
            <person name="Haryani S."/>
            <person name="Lau K.J.X."/>
            <person name="Naqvi N.I."/>
        </authorList>
    </citation>
    <scope>NUCLEOTIDE SEQUENCE [LARGE SCALE GENOMIC DNA]</scope>
    <source>
        <strain evidence="2">GMP-LS</strain>
    </source>
</reference>
<sequence>MASRPSNPLGAIVERESATRPSRDAKLSGHYVTLVGLSSEHIEPLYAHVSGDENAHLWDYLFDGPFTDLTTFRIVMEAKISSQDIITYALIPTGQPRTADNTNNVMGCAS</sequence>
<evidence type="ECO:0000256" key="1">
    <source>
        <dbReference type="SAM" id="MobiDB-lite"/>
    </source>
</evidence>
<proteinExistence type="predicted"/>
<dbReference type="EMBL" id="JAWHQM010000035">
    <property type="protein sequence ID" value="KAK5633682.1"/>
    <property type="molecule type" value="Genomic_DNA"/>
</dbReference>
<comment type="caution">
    <text evidence="2">The sequence shown here is derived from an EMBL/GenBank/DDBJ whole genome shotgun (WGS) entry which is preliminary data.</text>
</comment>
<feature type="region of interest" description="Disordered" evidence="1">
    <location>
        <begin position="1"/>
        <end position="24"/>
    </location>
</feature>
<organism evidence="2 3">
    <name type="scientific">Xylaria bambusicola</name>
    <dbReference type="NCBI Taxonomy" id="326684"/>
    <lineage>
        <taxon>Eukaryota</taxon>
        <taxon>Fungi</taxon>
        <taxon>Dikarya</taxon>
        <taxon>Ascomycota</taxon>
        <taxon>Pezizomycotina</taxon>
        <taxon>Sordariomycetes</taxon>
        <taxon>Xylariomycetidae</taxon>
        <taxon>Xylariales</taxon>
        <taxon>Xylariaceae</taxon>
        <taxon>Xylaria</taxon>
    </lineage>
</organism>